<organism evidence="2 3">
    <name type="scientific">Puccinia graminis f. sp. tritici</name>
    <dbReference type="NCBI Taxonomy" id="56615"/>
    <lineage>
        <taxon>Eukaryota</taxon>
        <taxon>Fungi</taxon>
        <taxon>Dikarya</taxon>
        <taxon>Basidiomycota</taxon>
        <taxon>Pucciniomycotina</taxon>
        <taxon>Pucciniomycetes</taxon>
        <taxon>Pucciniales</taxon>
        <taxon>Pucciniaceae</taxon>
        <taxon>Puccinia</taxon>
    </lineage>
</organism>
<proteinExistence type="predicted"/>
<dbReference type="Proteomes" id="UP000325313">
    <property type="component" value="Unassembled WGS sequence"/>
</dbReference>
<gene>
    <name evidence="2" type="ORF">PGTUg99_018442</name>
</gene>
<sequence length="213" mass="23964">MGLLPQNFQIGSETTAPIHHPPSFQEFAHKANEATSSAPLVPSEPVLDTEIQQISADEFNRNMKAAEQATRGLRNLKLPRSLKEKVESLEKSLVSTKRTWEETGEIPDDEAIKIHQGPTSAHSSSTKTFTKKTPRKKIKRDPPTKPVDLLNKELPHPPAVNWILWSISPLVATGGVTGTQLDWKLHPLDHHYTQLHNSPPWQHFNTQQHQQIT</sequence>
<feature type="compositionally biased region" description="Basic residues" evidence="1">
    <location>
        <begin position="129"/>
        <end position="139"/>
    </location>
</feature>
<protein>
    <submittedName>
        <fullName evidence="2">Uncharacterized protein</fullName>
    </submittedName>
</protein>
<reference evidence="2 3" key="1">
    <citation type="submission" date="2019-05" db="EMBL/GenBank/DDBJ databases">
        <title>Emergence of the Ug99 lineage of the wheat stem rust pathogen through somatic hybridization.</title>
        <authorList>
            <person name="Li F."/>
            <person name="Upadhyaya N.M."/>
            <person name="Sperschneider J."/>
            <person name="Matny O."/>
            <person name="Nguyen-Phuc H."/>
            <person name="Mago R."/>
            <person name="Raley C."/>
            <person name="Miller M.E."/>
            <person name="Silverstein K.A.T."/>
            <person name="Henningsen E."/>
            <person name="Hirsch C.D."/>
            <person name="Visser B."/>
            <person name="Pretorius Z.A."/>
            <person name="Steffenson B.J."/>
            <person name="Schwessinger B."/>
            <person name="Dodds P.N."/>
            <person name="Figueroa M."/>
        </authorList>
    </citation>
    <scope>NUCLEOTIDE SEQUENCE [LARGE SCALE GENOMIC DNA]</scope>
    <source>
        <strain evidence="2 3">Ug99</strain>
    </source>
</reference>
<evidence type="ECO:0000256" key="1">
    <source>
        <dbReference type="SAM" id="MobiDB-lite"/>
    </source>
</evidence>
<dbReference type="EMBL" id="VDEP01000309">
    <property type="protein sequence ID" value="KAA1106848.1"/>
    <property type="molecule type" value="Genomic_DNA"/>
</dbReference>
<accession>A0A5B0Q111</accession>
<dbReference type="AlphaFoldDB" id="A0A5B0Q111"/>
<evidence type="ECO:0000313" key="3">
    <source>
        <dbReference type="Proteomes" id="UP000325313"/>
    </source>
</evidence>
<evidence type="ECO:0000313" key="2">
    <source>
        <dbReference type="EMBL" id="KAA1106848.1"/>
    </source>
</evidence>
<name>A0A5B0Q111_PUCGR</name>
<comment type="caution">
    <text evidence="2">The sequence shown here is derived from an EMBL/GenBank/DDBJ whole genome shotgun (WGS) entry which is preliminary data.</text>
</comment>
<feature type="region of interest" description="Disordered" evidence="1">
    <location>
        <begin position="116"/>
        <end position="151"/>
    </location>
</feature>